<dbReference type="EMBL" id="CAKMTQ010000003">
    <property type="protein sequence ID" value="CAH1522602.1"/>
    <property type="molecule type" value="Genomic_DNA"/>
</dbReference>
<dbReference type="PROSITE" id="PS51257">
    <property type="entry name" value="PROKAR_LIPOPROTEIN"/>
    <property type="match status" value="1"/>
</dbReference>
<sequence length="454" mass="50223">MKYIKTPLALLVGAALLTGCNDDTEYVDVQPKEVKIATYNLSFDRSTFEDLVAEMQVEPAKQTELVTAYLDGTIADEDKTMAEKVIQIRNVAAIIQKNRPDVLMMAEYNNDGTGEDMVALEGFQNNYLSVAQSLNGAGGEANLEPIEYPYAESYSTNTGLNSGLDLDNNGTAGQLPGDAWGFGFYHGQYAFALMSKYEIDTENTRTFQEFKWKDMEGAEIPKITICDGSQTIPDGMKCGDDWYTAEEWDVVRLSSKNHVDAPIIIPTEKGDEVVHLLMSHPTPPVFDPGKNKVQNGAEVEFWHHYVQGKEYFYDDAGNKGGLTEGAKFVMMGDQNLDPLDGDGFSEIMQAFHNDPLVNQEVMNGELYPTSFGAAEHAVDSSSTHPIPNRITSTFGLGVDYAMPSANLNVVDSGVYWAASYEEGRKLFNDDRIGKYGNGKDVSSDHRMIWIKAQF</sequence>
<gene>
    <name evidence="2" type="ORF">THF1D04_110050</name>
</gene>
<comment type="caution">
    <text evidence="2">The sequence shown here is derived from an EMBL/GenBank/DDBJ whole genome shotgun (WGS) entry which is preliminary data.</text>
</comment>
<feature type="domain" description="Endonuclease/exonuclease/phosphatase" evidence="1">
    <location>
        <begin position="82"/>
        <end position="445"/>
    </location>
</feature>
<dbReference type="InterPro" id="IPR005135">
    <property type="entry name" value="Endo/exonuclease/phosphatase"/>
</dbReference>
<dbReference type="AlphaFoldDB" id="A0AAU9Q0J2"/>
<dbReference type="SUPFAM" id="SSF56219">
    <property type="entry name" value="DNase I-like"/>
    <property type="match status" value="1"/>
</dbReference>
<dbReference type="Proteomes" id="UP001295420">
    <property type="component" value="Unassembled WGS sequence"/>
</dbReference>
<dbReference type="RefSeq" id="WP_409930323.1">
    <property type="nucleotide sequence ID" value="NZ_CAKMTQ010000003.1"/>
</dbReference>
<proteinExistence type="predicted"/>
<evidence type="ECO:0000313" key="3">
    <source>
        <dbReference type="Proteomes" id="UP001295420"/>
    </source>
</evidence>
<evidence type="ECO:0000259" key="1">
    <source>
        <dbReference type="Pfam" id="PF03372"/>
    </source>
</evidence>
<protein>
    <submittedName>
        <fullName evidence="2">Endo/exonuclease/phosphatase domain-containing protein</fullName>
    </submittedName>
</protein>
<evidence type="ECO:0000313" key="2">
    <source>
        <dbReference type="EMBL" id="CAH1522602.1"/>
    </source>
</evidence>
<dbReference type="Gene3D" id="3.60.10.10">
    <property type="entry name" value="Endonuclease/exonuclease/phosphatase"/>
    <property type="match status" value="1"/>
</dbReference>
<dbReference type="GO" id="GO:0003824">
    <property type="term" value="F:catalytic activity"/>
    <property type="evidence" value="ECO:0007669"/>
    <property type="project" value="InterPro"/>
</dbReference>
<dbReference type="InterPro" id="IPR036691">
    <property type="entry name" value="Endo/exonu/phosph_ase_sf"/>
</dbReference>
<accession>A0AAU9Q0J2</accession>
<name>A0AAU9Q0J2_9VIBR</name>
<reference evidence="2" key="1">
    <citation type="submission" date="2022-01" db="EMBL/GenBank/DDBJ databases">
        <authorList>
            <person name="Lagorce A."/>
        </authorList>
    </citation>
    <scope>NUCLEOTIDE SEQUENCE</scope>
    <source>
        <strain evidence="2">Th15_F1_D04</strain>
    </source>
</reference>
<dbReference type="Pfam" id="PF03372">
    <property type="entry name" value="Exo_endo_phos"/>
    <property type="match status" value="1"/>
</dbReference>
<organism evidence="2 3">
    <name type="scientific">Vibrio owensii</name>
    <dbReference type="NCBI Taxonomy" id="696485"/>
    <lineage>
        <taxon>Bacteria</taxon>
        <taxon>Pseudomonadati</taxon>
        <taxon>Pseudomonadota</taxon>
        <taxon>Gammaproteobacteria</taxon>
        <taxon>Vibrionales</taxon>
        <taxon>Vibrionaceae</taxon>
        <taxon>Vibrio</taxon>
    </lineage>
</organism>